<reference evidence="1 2" key="1">
    <citation type="journal article" date="2015" name="Front. Microbiol.">
        <title>Genetic determinants of heat resistance in Escherichia coli.</title>
        <authorList>
            <person name="Mercer R.G."/>
            <person name="Zheng J."/>
            <person name="Garcia-Hernandez R."/>
            <person name="Ruan L."/>
            <person name="Ganzle M.G."/>
            <person name="McMullen L.M."/>
        </authorList>
    </citation>
    <scope>NUCLEOTIDE SEQUENCE [LARGE SCALE GENOMIC DNA]</scope>
    <source>
        <strain evidence="1 2">AW1.3</strain>
    </source>
</reference>
<comment type="caution">
    <text evidence="1">The sequence shown here is derived from an EMBL/GenBank/DDBJ whole genome shotgun (WGS) entry which is preliminary data.</text>
</comment>
<proteinExistence type="predicted"/>
<evidence type="ECO:0000313" key="2">
    <source>
        <dbReference type="Proteomes" id="UP000050556"/>
    </source>
</evidence>
<name>A0A0P7MBM4_ECOLX</name>
<dbReference type="Proteomes" id="UP000050556">
    <property type="component" value="Unassembled WGS sequence"/>
</dbReference>
<evidence type="ECO:0000313" key="1">
    <source>
        <dbReference type="EMBL" id="KPO12734.1"/>
    </source>
</evidence>
<dbReference type="AlphaFoldDB" id="A0A0P7MBM4"/>
<protein>
    <submittedName>
        <fullName evidence="1">Uncharacterized protein</fullName>
    </submittedName>
</protein>
<gene>
    <name evidence="1" type="ORF">ACU57_10910</name>
</gene>
<sequence>MLATVWAYQRDEDGWYAVLTGGNDAGVAELQGGDTFLAVDTFDGHDLFLNAVFGVQKPTALTPK</sequence>
<dbReference type="EMBL" id="LDYI01000083">
    <property type="protein sequence ID" value="KPO12734.1"/>
    <property type="molecule type" value="Genomic_DNA"/>
</dbReference>
<accession>A0A0P7MBM4</accession>
<organism evidence="1 2">
    <name type="scientific">Escherichia coli</name>
    <dbReference type="NCBI Taxonomy" id="562"/>
    <lineage>
        <taxon>Bacteria</taxon>
        <taxon>Pseudomonadati</taxon>
        <taxon>Pseudomonadota</taxon>
        <taxon>Gammaproteobacteria</taxon>
        <taxon>Enterobacterales</taxon>
        <taxon>Enterobacteriaceae</taxon>
        <taxon>Escherichia</taxon>
    </lineage>
</organism>